<protein>
    <submittedName>
        <fullName evidence="3">Uncharacterized protein</fullName>
    </submittedName>
</protein>
<feature type="compositionally biased region" description="Pro residues" evidence="1">
    <location>
        <begin position="85"/>
        <end position="94"/>
    </location>
</feature>
<proteinExistence type="predicted"/>
<evidence type="ECO:0000313" key="3">
    <source>
        <dbReference type="EMBL" id="MED6162385.1"/>
    </source>
</evidence>
<feature type="chain" id="PRO_5046866596" evidence="2">
    <location>
        <begin position="19"/>
        <end position="105"/>
    </location>
</feature>
<keyword evidence="4" id="KW-1185">Reference proteome</keyword>
<evidence type="ECO:0000313" key="4">
    <source>
        <dbReference type="Proteomes" id="UP001341840"/>
    </source>
</evidence>
<feature type="compositionally biased region" description="Acidic residues" evidence="1">
    <location>
        <begin position="95"/>
        <end position="105"/>
    </location>
</feature>
<dbReference type="EMBL" id="JASCZI010121607">
    <property type="protein sequence ID" value="MED6162385.1"/>
    <property type="molecule type" value="Genomic_DNA"/>
</dbReference>
<accession>A0ABU6UPD1</accession>
<sequence>MFLWKFNLGSASLQLCFGMQGFELAFDKSIPCIMSLAGGPGYVMRTEVEALKEQLREELRLMQEHRRQMGVTGEQMCAGSSFAPQDPPLHPPAPPEDDDADSVDP</sequence>
<evidence type="ECO:0000256" key="2">
    <source>
        <dbReference type="SAM" id="SignalP"/>
    </source>
</evidence>
<reference evidence="3 4" key="1">
    <citation type="journal article" date="2023" name="Plants (Basel)">
        <title>Bridging the Gap: Combining Genomics and Transcriptomics Approaches to Understand Stylosanthes scabra, an Orphan Legume from the Brazilian Caatinga.</title>
        <authorList>
            <person name="Ferreira-Neto J.R.C."/>
            <person name="da Silva M.D."/>
            <person name="Binneck E."/>
            <person name="de Melo N.F."/>
            <person name="da Silva R.H."/>
            <person name="de Melo A.L.T.M."/>
            <person name="Pandolfi V."/>
            <person name="Bustamante F.O."/>
            <person name="Brasileiro-Vidal A.C."/>
            <person name="Benko-Iseppon A.M."/>
        </authorList>
    </citation>
    <scope>NUCLEOTIDE SEQUENCE [LARGE SCALE GENOMIC DNA]</scope>
    <source>
        <tissue evidence="3">Leaves</tissue>
    </source>
</reference>
<dbReference type="Proteomes" id="UP001341840">
    <property type="component" value="Unassembled WGS sequence"/>
</dbReference>
<evidence type="ECO:0000256" key="1">
    <source>
        <dbReference type="SAM" id="MobiDB-lite"/>
    </source>
</evidence>
<feature type="signal peptide" evidence="2">
    <location>
        <begin position="1"/>
        <end position="18"/>
    </location>
</feature>
<feature type="region of interest" description="Disordered" evidence="1">
    <location>
        <begin position="70"/>
        <end position="105"/>
    </location>
</feature>
<gene>
    <name evidence="3" type="ORF">PIB30_069973</name>
</gene>
<organism evidence="3 4">
    <name type="scientific">Stylosanthes scabra</name>
    <dbReference type="NCBI Taxonomy" id="79078"/>
    <lineage>
        <taxon>Eukaryota</taxon>
        <taxon>Viridiplantae</taxon>
        <taxon>Streptophyta</taxon>
        <taxon>Embryophyta</taxon>
        <taxon>Tracheophyta</taxon>
        <taxon>Spermatophyta</taxon>
        <taxon>Magnoliopsida</taxon>
        <taxon>eudicotyledons</taxon>
        <taxon>Gunneridae</taxon>
        <taxon>Pentapetalae</taxon>
        <taxon>rosids</taxon>
        <taxon>fabids</taxon>
        <taxon>Fabales</taxon>
        <taxon>Fabaceae</taxon>
        <taxon>Papilionoideae</taxon>
        <taxon>50 kb inversion clade</taxon>
        <taxon>dalbergioids sensu lato</taxon>
        <taxon>Dalbergieae</taxon>
        <taxon>Pterocarpus clade</taxon>
        <taxon>Stylosanthes</taxon>
    </lineage>
</organism>
<name>A0ABU6UPD1_9FABA</name>
<keyword evidence="2" id="KW-0732">Signal</keyword>
<comment type="caution">
    <text evidence="3">The sequence shown here is derived from an EMBL/GenBank/DDBJ whole genome shotgun (WGS) entry which is preliminary data.</text>
</comment>